<feature type="domain" description="FAS1" evidence="1">
    <location>
        <begin position="6"/>
        <end position="136"/>
    </location>
</feature>
<reference evidence="2 3" key="1">
    <citation type="journal article" date="2006" name="Science">
        <title>Genome of rice cluster I archaea -- the key methane producers in the rice rhizosphere.</title>
        <authorList>
            <person name="Erkel C."/>
            <person name="Kube M."/>
            <person name="Reinhardt R."/>
            <person name="Liesack W."/>
        </authorList>
    </citation>
    <scope>NUCLEOTIDE SEQUENCE [LARGE SCALE GENOMIC DNA]</scope>
    <source>
        <strain evidence="3">DSM 22066 / NBRC 105507 / MRE50</strain>
    </source>
</reference>
<evidence type="ECO:0000259" key="1">
    <source>
        <dbReference type="PROSITE" id="PS50213"/>
    </source>
</evidence>
<evidence type="ECO:0000313" key="2">
    <source>
        <dbReference type="EMBL" id="CAJ35288.1"/>
    </source>
</evidence>
<organism evidence="2 3">
    <name type="scientific">Methanocella arvoryzae (strain DSM 22066 / NBRC 105507 / MRE50)</name>
    <dbReference type="NCBI Taxonomy" id="351160"/>
    <lineage>
        <taxon>Archaea</taxon>
        <taxon>Methanobacteriati</taxon>
        <taxon>Methanobacteriota</taxon>
        <taxon>Stenosarchaea group</taxon>
        <taxon>Methanomicrobia</taxon>
        <taxon>Methanocellales</taxon>
        <taxon>Methanocellaceae</taxon>
        <taxon>Methanocella</taxon>
    </lineage>
</organism>
<dbReference type="STRING" id="351160.LRC314"/>
<name>Q0W8K5_METAR</name>
<accession>Q0W8K5</accession>
<sequence length="138" mass="14967">MINQPQSDIMTVLMGMNETDTAKSMMVTGSIDRVLSRGTHTVFAPGETVIREMDADREQISALTNYMHTANQTMQGFITDSMVMPADMARGKTITMLNGKTLSASSKDGTLMLDGARITRAIQATNGMIYVIDSIPGQ</sequence>
<evidence type="ECO:0000313" key="3">
    <source>
        <dbReference type="Proteomes" id="UP000000663"/>
    </source>
</evidence>
<keyword evidence="3" id="KW-1185">Reference proteome</keyword>
<dbReference type="Pfam" id="PF02469">
    <property type="entry name" value="Fasciclin"/>
    <property type="match status" value="1"/>
</dbReference>
<dbReference type="InterPro" id="IPR000782">
    <property type="entry name" value="FAS1_domain"/>
</dbReference>
<proteinExistence type="predicted"/>
<dbReference type="Gene3D" id="2.30.180.10">
    <property type="entry name" value="FAS1 domain"/>
    <property type="match status" value="1"/>
</dbReference>
<dbReference type="InterPro" id="IPR036378">
    <property type="entry name" value="FAS1_dom_sf"/>
</dbReference>
<dbReference type="SMART" id="SM00554">
    <property type="entry name" value="FAS1"/>
    <property type="match status" value="1"/>
</dbReference>
<dbReference type="EMBL" id="AM114193">
    <property type="protein sequence ID" value="CAJ35288.1"/>
    <property type="molecule type" value="Genomic_DNA"/>
</dbReference>
<dbReference type="eggNOG" id="arCOG03335">
    <property type="taxonomic scope" value="Archaea"/>
</dbReference>
<dbReference type="KEGG" id="rci:LRC314"/>
<dbReference type="PROSITE" id="PS50213">
    <property type="entry name" value="FAS1"/>
    <property type="match status" value="1"/>
</dbReference>
<dbReference type="SUPFAM" id="SSF82153">
    <property type="entry name" value="FAS1 domain"/>
    <property type="match status" value="1"/>
</dbReference>
<protein>
    <recommendedName>
        <fullName evidence="1">FAS1 domain-containing protein</fullName>
    </recommendedName>
</protein>
<dbReference type="Proteomes" id="UP000000663">
    <property type="component" value="Chromosome"/>
</dbReference>
<gene>
    <name evidence="2" type="ORF">LRC314</name>
</gene>
<dbReference type="AlphaFoldDB" id="Q0W8K5"/>